<evidence type="ECO:0000313" key="2">
    <source>
        <dbReference type="EMBL" id="PFG72381.1"/>
    </source>
</evidence>
<protein>
    <submittedName>
        <fullName evidence="2">Uncharacterized protein</fullName>
    </submittedName>
</protein>
<reference evidence="2 3" key="2">
    <citation type="submission" date="2017-10" db="EMBL/GenBank/DDBJ databases">
        <title>Bacterial endophytes that colonize and modify switchgrass growth.</title>
        <authorList>
            <person name="Debolt S."/>
        </authorList>
    </citation>
    <scope>NUCLEOTIDE SEQUENCE [LARGE SCALE GENOMIC DNA]</scope>
    <source>
        <strain evidence="2 3">A2-S9</strain>
    </source>
</reference>
<proteinExistence type="predicted"/>
<feature type="transmembrane region" description="Helical" evidence="1">
    <location>
        <begin position="211"/>
        <end position="234"/>
    </location>
</feature>
<comment type="caution">
    <text evidence="2">The sequence shown here is derived from an EMBL/GenBank/DDBJ whole genome shotgun (WGS) entry which is preliminary data.</text>
</comment>
<evidence type="ECO:0000256" key="1">
    <source>
        <dbReference type="SAM" id="Phobius"/>
    </source>
</evidence>
<keyword evidence="1" id="KW-0812">Transmembrane</keyword>
<reference evidence="2 3" key="1">
    <citation type="submission" date="2017-09" db="EMBL/GenBank/DDBJ databases">
        <authorList>
            <person name="DeBolt S."/>
            <person name="Huntemann M."/>
            <person name="Clum A."/>
            <person name="Pillay M."/>
            <person name="Palaniappan K."/>
            <person name="Varghese N."/>
            <person name="Mikhailova N."/>
            <person name="Stamatis D."/>
            <person name="Reddy T."/>
            <person name="Daum C."/>
            <person name="Shapiro N."/>
            <person name="Ivanova N."/>
            <person name="Kyrpides N."/>
            <person name="Woyke T."/>
        </authorList>
    </citation>
    <scope>NUCLEOTIDE SEQUENCE [LARGE SCALE GENOMIC DNA]</scope>
    <source>
        <strain evidence="2 3">A2-S9</strain>
    </source>
</reference>
<feature type="transmembrane region" description="Helical" evidence="1">
    <location>
        <begin position="6"/>
        <end position="27"/>
    </location>
</feature>
<keyword evidence="1" id="KW-1133">Transmembrane helix</keyword>
<name>A0A7Z1GVC7_9PSED</name>
<dbReference type="EMBL" id="PDJN01000001">
    <property type="protein sequence ID" value="PFG72381.1"/>
    <property type="molecule type" value="Genomic_DNA"/>
</dbReference>
<dbReference type="Proteomes" id="UP000221580">
    <property type="component" value="Unassembled WGS sequence"/>
</dbReference>
<keyword evidence="1" id="KW-0472">Membrane</keyword>
<dbReference type="AlphaFoldDB" id="A0A7Z1GVC7"/>
<gene>
    <name evidence="2" type="ORF">DM05_2772</name>
</gene>
<accession>A0A7Z1GVC7</accession>
<organism evidence="2 3">
    <name type="scientific">Pseudomonas poae</name>
    <dbReference type="NCBI Taxonomy" id="200451"/>
    <lineage>
        <taxon>Bacteria</taxon>
        <taxon>Pseudomonadati</taxon>
        <taxon>Pseudomonadota</taxon>
        <taxon>Gammaproteobacteria</taxon>
        <taxon>Pseudomonadales</taxon>
        <taxon>Pseudomonadaceae</taxon>
        <taxon>Pseudomonas</taxon>
    </lineage>
</organism>
<evidence type="ECO:0000313" key="3">
    <source>
        <dbReference type="Proteomes" id="UP000221580"/>
    </source>
</evidence>
<sequence length="247" mass="27398">MSWGNVGKFLLALVTGLGSITGIYVAFKDDTKLEADLSYRYESAPRQFSERLGSTAEKLKYADLYDSIKRIGDGALSHEQIDKMVNLSQAPYLALLDAPFEKGPDNYPISLLITLRNSGSKVIKDVHIKLPAKGLVQIRDDSRSDTVMPDPVSSVVIPSIVQNGVYTLWIHFQGDLKTLKEQDVYIGYSDGVAQVRVYEDFIGFEASMARYGILVLGALVMLAYCFLVAVYLLITTDRNNDANTVQR</sequence>